<evidence type="ECO:0008006" key="13">
    <source>
        <dbReference type="Google" id="ProtNLM"/>
    </source>
</evidence>
<keyword evidence="8" id="KW-0812">Transmembrane</keyword>
<keyword evidence="5 6" id="KW-0687">Ribonucleoprotein</keyword>
<dbReference type="InterPro" id="IPR020784">
    <property type="entry name" value="Ribosomal_uL11_N"/>
</dbReference>
<dbReference type="Proteomes" id="UP000734854">
    <property type="component" value="Unassembled WGS sequence"/>
</dbReference>
<feature type="region of interest" description="Disordered" evidence="7">
    <location>
        <begin position="737"/>
        <end position="814"/>
    </location>
</feature>
<feature type="region of interest" description="Disordered" evidence="7">
    <location>
        <begin position="1159"/>
        <end position="1256"/>
    </location>
</feature>
<dbReference type="SUPFAM" id="SSF46906">
    <property type="entry name" value="Ribosomal protein L11, C-terminal domain"/>
    <property type="match status" value="1"/>
</dbReference>
<evidence type="ECO:0000256" key="7">
    <source>
        <dbReference type="SAM" id="MobiDB-lite"/>
    </source>
</evidence>
<feature type="compositionally biased region" description="Low complexity" evidence="7">
    <location>
        <begin position="846"/>
        <end position="858"/>
    </location>
</feature>
<feature type="compositionally biased region" description="Basic and acidic residues" evidence="7">
    <location>
        <begin position="1001"/>
        <end position="1012"/>
    </location>
</feature>
<dbReference type="GO" id="GO:0019843">
    <property type="term" value="F:rRNA binding"/>
    <property type="evidence" value="ECO:0007669"/>
    <property type="project" value="UniProtKB-KW"/>
</dbReference>
<dbReference type="PROSITE" id="PS00359">
    <property type="entry name" value="RIBOSOMAL_L11"/>
    <property type="match status" value="1"/>
</dbReference>
<organism evidence="11 12">
    <name type="scientific">Zingiber officinale</name>
    <name type="common">Ginger</name>
    <name type="synonym">Amomum zingiber</name>
    <dbReference type="NCBI Taxonomy" id="94328"/>
    <lineage>
        <taxon>Eukaryota</taxon>
        <taxon>Viridiplantae</taxon>
        <taxon>Streptophyta</taxon>
        <taxon>Embryophyta</taxon>
        <taxon>Tracheophyta</taxon>
        <taxon>Spermatophyta</taxon>
        <taxon>Magnoliopsida</taxon>
        <taxon>Liliopsida</taxon>
        <taxon>Zingiberales</taxon>
        <taxon>Zingiberaceae</taxon>
        <taxon>Zingiber</taxon>
    </lineage>
</organism>
<feature type="transmembrane region" description="Helical" evidence="8">
    <location>
        <begin position="1333"/>
        <end position="1356"/>
    </location>
</feature>
<feature type="compositionally biased region" description="Basic and acidic residues" evidence="7">
    <location>
        <begin position="867"/>
        <end position="889"/>
    </location>
</feature>
<dbReference type="InterPro" id="IPR020783">
    <property type="entry name" value="Ribosomal_uL11_C"/>
</dbReference>
<dbReference type="GO" id="GO:0003735">
    <property type="term" value="F:structural constituent of ribosome"/>
    <property type="evidence" value="ECO:0007669"/>
    <property type="project" value="InterPro"/>
</dbReference>
<protein>
    <recommendedName>
        <fullName evidence="13">Ribosomal protein L11</fullName>
    </recommendedName>
</protein>
<dbReference type="FunFam" id="1.10.10.250:FF:000001">
    <property type="entry name" value="50S ribosomal protein L11"/>
    <property type="match status" value="1"/>
</dbReference>
<feature type="compositionally biased region" description="Basic residues" evidence="7">
    <location>
        <begin position="1074"/>
        <end position="1093"/>
    </location>
</feature>
<evidence type="ECO:0000256" key="2">
    <source>
        <dbReference type="ARBA" id="ARBA00022730"/>
    </source>
</evidence>
<keyword evidence="12" id="KW-1185">Reference proteome</keyword>
<feature type="compositionally biased region" description="Basic and acidic residues" evidence="7">
    <location>
        <begin position="803"/>
        <end position="814"/>
    </location>
</feature>
<evidence type="ECO:0000256" key="3">
    <source>
        <dbReference type="ARBA" id="ARBA00022884"/>
    </source>
</evidence>
<dbReference type="PANTHER" id="PTHR34536:SF6">
    <property type="entry name" value="DENTIN SIALOPHOSPHOPROTEIN-LIKE PROTEIN"/>
    <property type="match status" value="1"/>
</dbReference>
<dbReference type="HAMAP" id="MF_00736">
    <property type="entry name" value="Ribosomal_uL11"/>
    <property type="match status" value="1"/>
</dbReference>
<dbReference type="InterPro" id="IPR020785">
    <property type="entry name" value="Ribosomal_uL11_CS"/>
</dbReference>
<dbReference type="Gene3D" id="1.10.10.250">
    <property type="entry name" value="Ribosomal protein L11, C-terminal domain"/>
    <property type="match status" value="1"/>
</dbReference>
<name>A0A8J5F7R5_ZINOF</name>
<proteinExistence type="inferred from homology"/>
<evidence type="ECO:0000256" key="4">
    <source>
        <dbReference type="ARBA" id="ARBA00022980"/>
    </source>
</evidence>
<dbReference type="Pfam" id="PF00298">
    <property type="entry name" value="Ribosomal_L11"/>
    <property type="match status" value="1"/>
</dbReference>
<keyword evidence="3" id="KW-0694">RNA-binding</keyword>
<feature type="domain" description="Large ribosomal subunit protein uL11 N-terminal" evidence="10">
    <location>
        <begin position="1356"/>
        <end position="1408"/>
    </location>
</feature>
<evidence type="ECO:0000259" key="9">
    <source>
        <dbReference type="Pfam" id="PF00298"/>
    </source>
</evidence>
<dbReference type="InterPro" id="IPR036769">
    <property type="entry name" value="Ribosomal_uL11_C_sf"/>
</dbReference>
<feature type="compositionally biased region" description="Polar residues" evidence="7">
    <location>
        <begin position="737"/>
        <end position="749"/>
    </location>
</feature>
<dbReference type="Pfam" id="PF03946">
    <property type="entry name" value="Ribosomal_L11_N"/>
    <property type="match status" value="1"/>
</dbReference>
<keyword evidence="8" id="KW-0472">Membrane</keyword>
<feature type="domain" description="Large ribosomal subunit protein uL11 C-terminal" evidence="9">
    <location>
        <begin position="1424"/>
        <end position="1492"/>
    </location>
</feature>
<feature type="compositionally biased region" description="Basic and acidic residues" evidence="7">
    <location>
        <begin position="1222"/>
        <end position="1241"/>
    </location>
</feature>
<feature type="region of interest" description="Disordered" evidence="7">
    <location>
        <begin position="974"/>
        <end position="1141"/>
    </location>
</feature>
<dbReference type="PANTHER" id="PTHR34536">
    <property type="entry name" value="DENTIN SIALOPHOSPHOPROTEIN-LIKE PROTEIN"/>
    <property type="match status" value="1"/>
</dbReference>
<dbReference type="InterPro" id="IPR036796">
    <property type="entry name" value="Ribosomal_uL11_N_sf"/>
</dbReference>
<comment type="caution">
    <text evidence="11">The sequence shown here is derived from an EMBL/GenBank/DDBJ whole genome shotgun (WGS) entry which is preliminary data.</text>
</comment>
<keyword evidence="2" id="KW-0699">rRNA-binding</keyword>
<dbReference type="NCBIfam" id="TIGR01632">
    <property type="entry name" value="L11_bact"/>
    <property type="match status" value="1"/>
</dbReference>
<dbReference type="GO" id="GO:0005840">
    <property type="term" value="C:ribosome"/>
    <property type="evidence" value="ECO:0007669"/>
    <property type="project" value="UniProtKB-KW"/>
</dbReference>
<sequence>MLSNVETGIPGSIDPNLNRETTDNGKKWAVKRARTSFSGGRKKKSVRRISKETQLILDKGSSGTGEMPLSDSEKVGVSILGQHFSDSLKIVPIKKRRLLFVRSPSSPLQSSYSDYSDHLLESQTASESLASGNDHDKRFIDNKKPISKHVIEGTSDAADFSGISILAAAACNSEIVGEGVNLGYLVPTENSFREVNLELTGDKKERSLCQKDLQLQSLEDLLGDRVDMETYSTSVPVEDENKFHDSQNKNGSSLQNVYDNIKSASVSRLHWDLNTDMDAWNSNCDDLVISGPVVTNPLCGNRERDNKLLGCETCEKEMDDGEKRRFTKLGKSLDIPGFNSLKEASAKPDIGNCSSLDHENVCSFANGNNLVEKIHSLDDVTVTLVGSSEEAKLMHGTPGINICCAKVISSEVGIALGSSRDGSLANEATKKIADKMDSDLGLKTEPVLYHAPFNENVTCEINAELDKPLSNMVQLIHKPICNENVNIIASSSEKLPDDNRVINTSVESSDQFLLVAACDTADGTIHSDKSDGSNNIHVDKPSVVISTSPSLVGHQQNSPEACNSGELIMAAKCENIRAALMVNDDYFAGCKSPVCAPTVTAVPKSVEELVVDIKETEAPCKSIKVVCQISHGDSHLDAFQVGDVVTEHEKSNLVGDDDSQFEDGEFRESVLHSWGEDDEVESEHVDYGSDNGENDISEAISVLPSSATLSMENMTFKARNLTSADEVHAGKDRQVIFPQQPSSRCSSKSDCPDAGQVKRTTADLDHKKHLAHNKNSVERDLTGCNNENDTSREPLNARMKSSGWDRRPEGSRHAGESLLDHGIASTRQDDPSCSLRLFVDDESLRRSGSSFKGASSSRVEAPNSSDETCRKDKFLRSRYSGHDSLEAKAKRNATHNSSGWGGSSGHTQSGVRDEHWFDSPNSRGPRHHGSPGYYDPSSFARPSSRNAAAAAVKKVESNGFVVAPDGTLVKAGGATSAGRVTKKPVNGSLQSTHPSRWGLQAERDHPCGEQRRLQNSRDVSPDRHFTIGRGQTGRYVRELDSDQYGRSIPHVRTESSLSGHRLSTRDRSYSPNRRSLRLSHPHIRSRSRSRTRSPLRCTSPRGRHDIGVNNVPGFRRHRRSPVTRMDRMRSPNTRDSSEERMIFYDSVSTALTSPSYSTRWIDGRKESPNHLKEHSYKRSSGRSPPMSVYNDHRLGSLESHGRSKPSDYFHSLQSSRNADFSRGYKYDNSDDRRGQDGRDNYLRSARQYDNNKKRISSAKTTTRVRYKWAKMKNLMSHVVTSLSILSQLRSVRSLLHGSSHGRLSSPLGLRFSFTHQFAKEPLLLLPPSPFRHFPLFFLVFAVLTLSAAAPPLVGIIKLALEAAKATPAPPVGPALGSKGVNIMAFCKEYNAKTADKAGYVIPVEITVFDVSNSNLDKSFTFILKTPPASVLLLKAAGIEKGSKDPQQEKVGKVTIEQLRAIATEKLPDLNCTSIESAMRIIAGTAANMGIEVDPPVLEPKKKAAI</sequence>
<dbReference type="Gene3D" id="3.30.1550.10">
    <property type="entry name" value="Ribosomal protein L11/L12, N-terminal domain"/>
    <property type="match status" value="1"/>
</dbReference>
<evidence type="ECO:0000313" key="11">
    <source>
        <dbReference type="EMBL" id="KAG6484649.1"/>
    </source>
</evidence>
<dbReference type="GO" id="GO:0006412">
    <property type="term" value="P:translation"/>
    <property type="evidence" value="ECO:0007669"/>
    <property type="project" value="InterPro"/>
</dbReference>
<reference evidence="11 12" key="1">
    <citation type="submission" date="2020-08" db="EMBL/GenBank/DDBJ databases">
        <title>Plant Genome Project.</title>
        <authorList>
            <person name="Zhang R.-G."/>
        </authorList>
    </citation>
    <scope>NUCLEOTIDE SEQUENCE [LARGE SCALE GENOMIC DNA]</scope>
    <source>
        <tissue evidence="11">Rhizome</tissue>
    </source>
</reference>
<feature type="compositionally biased region" description="Basic and acidic residues" evidence="7">
    <location>
        <begin position="1161"/>
        <end position="1176"/>
    </location>
</feature>
<dbReference type="GO" id="GO:1990904">
    <property type="term" value="C:ribonucleoprotein complex"/>
    <property type="evidence" value="ECO:0007669"/>
    <property type="project" value="UniProtKB-KW"/>
</dbReference>
<accession>A0A8J5F7R5</accession>
<keyword evidence="4 6" id="KW-0689">Ribosomal protein</keyword>
<feature type="region of interest" description="Disordered" evidence="7">
    <location>
        <begin position="845"/>
        <end position="941"/>
    </location>
</feature>
<dbReference type="SUPFAM" id="SSF54747">
    <property type="entry name" value="Ribosomal L11/L12e N-terminal domain"/>
    <property type="match status" value="1"/>
</dbReference>
<evidence type="ECO:0000256" key="1">
    <source>
        <dbReference type="ARBA" id="ARBA00010537"/>
    </source>
</evidence>
<feature type="compositionally biased region" description="Basic and acidic residues" evidence="7">
    <location>
        <begin position="1190"/>
        <end position="1207"/>
    </location>
</feature>
<dbReference type="EMBL" id="JACMSC010000015">
    <property type="protein sequence ID" value="KAG6484649.1"/>
    <property type="molecule type" value="Genomic_DNA"/>
</dbReference>
<dbReference type="InterPro" id="IPR006519">
    <property type="entry name" value="Ribosomal_uL11_bac-typ"/>
</dbReference>
<evidence type="ECO:0000256" key="8">
    <source>
        <dbReference type="SAM" id="Phobius"/>
    </source>
</evidence>
<feature type="region of interest" description="Disordered" evidence="7">
    <location>
        <begin position="1"/>
        <end position="22"/>
    </location>
</feature>
<evidence type="ECO:0000259" key="10">
    <source>
        <dbReference type="Pfam" id="PF03946"/>
    </source>
</evidence>
<dbReference type="CDD" id="cd00349">
    <property type="entry name" value="Ribosomal_L11"/>
    <property type="match status" value="1"/>
</dbReference>
<keyword evidence="8" id="KW-1133">Transmembrane helix</keyword>
<dbReference type="InterPro" id="IPR000911">
    <property type="entry name" value="Ribosomal_uL11"/>
</dbReference>
<gene>
    <name evidence="11" type="ORF">ZIOFF_053170</name>
</gene>
<comment type="similarity">
    <text evidence="1 6">Belongs to the universal ribosomal protein uL11 family.</text>
</comment>
<evidence type="ECO:0000256" key="5">
    <source>
        <dbReference type="ARBA" id="ARBA00023274"/>
    </source>
</evidence>
<evidence type="ECO:0000313" key="12">
    <source>
        <dbReference type="Proteomes" id="UP000734854"/>
    </source>
</evidence>
<evidence type="ECO:0000256" key="6">
    <source>
        <dbReference type="RuleBase" id="RU003978"/>
    </source>
</evidence>
<dbReference type="SMART" id="SM00649">
    <property type="entry name" value="RL11"/>
    <property type="match status" value="1"/>
</dbReference>